<dbReference type="Proteomes" id="UP000298656">
    <property type="component" value="Chromosome 1"/>
</dbReference>
<keyword evidence="4" id="KW-1185">Reference proteome</keyword>
<dbReference type="AlphaFoldDB" id="A0A4P8IK44"/>
<dbReference type="EMBL" id="CP040077">
    <property type="protein sequence ID" value="QCP48596.1"/>
    <property type="molecule type" value="Genomic_DNA"/>
</dbReference>
<dbReference type="KEGG" id="tvl:FAZ95_04970"/>
<dbReference type="InterPro" id="IPR001424">
    <property type="entry name" value="SOD_Cu_Zn_dom"/>
</dbReference>
<organism evidence="3 4">
    <name type="scientific">Trinickia violacea</name>
    <dbReference type="NCBI Taxonomy" id="2571746"/>
    <lineage>
        <taxon>Bacteria</taxon>
        <taxon>Pseudomonadati</taxon>
        <taxon>Pseudomonadota</taxon>
        <taxon>Betaproteobacteria</taxon>
        <taxon>Burkholderiales</taxon>
        <taxon>Burkholderiaceae</taxon>
        <taxon>Trinickia</taxon>
    </lineage>
</organism>
<accession>A0A4P8IK44</accession>
<dbReference type="SUPFAM" id="SSF49329">
    <property type="entry name" value="Cu,Zn superoxide dismutase-like"/>
    <property type="match status" value="1"/>
</dbReference>
<name>A0A4P8IK44_9BURK</name>
<evidence type="ECO:0000259" key="2">
    <source>
        <dbReference type="Pfam" id="PF00080"/>
    </source>
</evidence>
<dbReference type="Gene3D" id="2.60.40.200">
    <property type="entry name" value="Superoxide dismutase, copper/zinc binding domain"/>
    <property type="match status" value="1"/>
</dbReference>
<sequence>MKQRIDGQAVRRFIVVAAASLLGLSLAGCAGFFGPHEKRADAQLVPTMGSAARGTVTFSERSDGVQVTYNLSGLPANSDHALQIHERGDCNAADGSSAGRIFAPAADELKPGARVEGDLGNIHADENGGATGFIVAPDVSLDGVRSILSRSVLILRDPSDPYFSSRSAGPALACGLIRQ</sequence>
<dbReference type="GO" id="GO:0005507">
    <property type="term" value="F:copper ion binding"/>
    <property type="evidence" value="ECO:0007669"/>
    <property type="project" value="InterPro"/>
</dbReference>
<gene>
    <name evidence="3" type="ORF">FAZ95_04970</name>
</gene>
<dbReference type="GO" id="GO:0006801">
    <property type="term" value="P:superoxide metabolic process"/>
    <property type="evidence" value="ECO:0007669"/>
    <property type="project" value="InterPro"/>
</dbReference>
<dbReference type="RefSeq" id="WP_137331434.1">
    <property type="nucleotide sequence ID" value="NZ_CP040077.1"/>
</dbReference>
<feature type="domain" description="Superoxide dismutase copper/zinc binding" evidence="2">
    <location>
        <begin position="53"/>
        <end position="177"/>
    </location>
</feature>
<protein>
    <submittedName>
        <fullName evidence="3">Superoxide dismutase family protein</fullName>
    </submittedName>
</protein>
<dbReference type="InterPro" id="IPR024134">
    <property type="entry name" value="SOD_Cu/Zn_/chaperone"/>
</dbReference>
<dbReference type="InterPro" id="IPR036423">
    <property type="entry name" value="SOD-like_Cu/Zn_dom_sf"/>
</dbReference>
<dbReference type="PANTHER" id="PTHR10003">
    <property type="entry name" value="SUPEROXIDE DISMUTASE CU-ZN -RELATED"/>
    <property type="match status" value="1"/>
</dbReference>
<dbReference type="Pfam" id="PF00080">
    <property type="entry name" value="Sod_Cu"/>
    <property type="match status" value="1"/>
</dbReference>
<evidence type="ECO:0000256" key="1">
    <source>
        <dbReference type="ARBA" id="ARBA00010457"/>
    </source>
</evidence>
<dbReference type="PROSITE" id="PS51257">
    <property type="entry name" value="PROKAR_LIPOPROTEIN"/>
    <property type="match status" value="1"/>
</dbReference>
<proteinExistence type="inferred from homology"/>
<evidence type="ECO:0000313" key="4">
    <source>
        <dbReference type="Proteomes" id="UP000298656"/>
    </source>
</evidence>
<dbReference type="OrthoDB" id="5431326at2"/>
<reference evidence="3 4" key="1">
    <citation type="submission" date="2019-05" db="EMBL/GenBank/DDBJ databases">
        <title>Burkholderia sp. DHOD12, isolated from subtropical forest soil.</title>
        <authorList>
            <person name="Gao Z.-H."/>
            <person name="Qiu L.-H."/>
        </authorList>
    </citation>
    <scope>NUCLEOTIDE SEQUENCE [LARGE SCALE GENOMIC DNA]</scope>
    <source>
        <strain evidence="3 4">DHOD12</strain>
    </source>
</reference>
<evidence type="ECO:0000313" key="3">
    <source>
        <dbReference type="EMBL" id="QCP48596.1"/>
    </source>
</evidence>
<comment type="similarity">
    <text evidence="1">Belongs to the Cu-Zn superoxide dismutase family.</text>
</comment>